<dbReference type="OrthoDB" id="1164718at2"/>
<keyword evidence="2" id="KW-1185">Reference proteome</keyword>
<dbReference type="STRING" id="1038014.SAMN04487910_3326"/>
<sequence length="74" mass="8629">MLKPFNNSNADTKEFKNVINLMQNNVDNTKDIINQIDIFLETKVLPKSMLDILTTQRNTYAVNVMNSIRIMKRI</sequence>
<organism evidence="1 2">
    <name type="scientific">Aquimarina amphilecti</name>
    <dbReference type="NCBI Taxonomy" id="1038014"/>
    <lineage>
        <taxon>Bacteria</taxon>
        <taxon>Pseudomonadati</taxon>
        <taxon>Bacteroidota</taxon>
        <taxon>Flavobacteriia</taxon>
        <taxon>Flavobacteriales</taxon>
        <taxon>Flavobacteriaceae</taxon>
        <taxon>Aquimarina</taxon>
    </lineage>
</organism>
<accession>A0A1H7T882</accession>
<evidence type="ECO:0000313" key="1">
    <source>
        <dbReference type="EMBL" id="SEL81101.1"/>
    </source>
</evidence>
<evidence type="ECO:0000313" key="2">
    <source>
        <dbReference type="Proteomes" id="UP000198521"/>
    </source>
</evidence>
<dbReference type="RefSeq" id="WP_091410548.1">
    <property type="nucleotide sequence ID" value="NZ_FOAB01000006.1"/>
</dbReference>
<dbReference type="AlphaFoldDB" id="A0A1H7T882"/>
<dbReference type="EMBL" id="FOAB01000006">
    <property type="protein sequence ID" value="SEL81101.1"/>
    <property type="molecule type" value="Genomic_DNA"/>
</dbReference>
<reference evidence="1 2" key="1">
    <citation type="submission" date="2016-10" db="EMBL/GenBank/DDBJ databases">
        <authorList>
            <person name="de Groot N.N."/>
        </authorList>
    </citation>
    <scope>NUCLEOTIDE SEQUENCE [LARGE SCALE GENOMIC DNA]</scope>
    <source>
        <strain evidence="1 2">DSM 25232</strain>
    </source>
</reference>
<proteinExistence type="predicted"/>
<name>A0A1H7T882_AQUAM</name>
<protein>
    <submittedName>
        <fullName evidence="1">Uncharacterized protein</fullName>
    </submittedName>
</protein>
<dbReference type="Proteomes" id="UP000198521">
    <property type="component" value="Unassembled WGS sequence"/>
</dbReference>
<gene>
    <name evidence="1" type="ORF">SAMN04487910_3326</name>
</gene>